<comment type="subunit">
    <text evidence="2">Heterotrimer of A, B and C subunits.</text>
</comment>
<dbReference type="SUPFAM" id="SSF55931">
    <property type="entry name" value="Glutamine synthetase/guanido kinase"/>
    <property type="match status" value="1"/>
</dbReference>
<comment type="catalytic activity">
    <reaction evidence="9 10">
        <text>L-glutamyl-tRNA(Gln) + L-glutamine + ATP + H2O = L-glutaminyl-tRNA(Gln) + L-glutamate + ADP + phosphate + H(+)</text>
        <dbReference type="Rhea" id="RHEA:17521"/>
        <dbReference type="Rhea" id="RHEA-COMP:9681"/>
        <dbReference type="Rhea" id="RHEA-COMP:9684"/>
        <dbReference type="ChEBI" id="CHEBI:15377"/>
        <dbReference type="ChEBI" id="CHEBI:15378"/>
        <dbReference type="ChEBI" id="CHEBI:29985"/>
        <dbReference type="ChEBI" id="CHEBI:30616"/>
        <dbReference type="ChEBI" id="CHEBI:43474"/>
        <dbReference type="ChEBI" id="CHEBI:58359"/>
        <dbReference type="ChEBI" id="CHEBI:78520"/>
        <dbReference type="ChEBI" id="CHEBI:78521"/>
        <dbReference type="ChEBI" id="CHEBI:456216"/>
    </reaction>
</comment>
<sequence>MRVCTYNTYDTANASDGEPVKIVKIYLKYPMNYTNCWKINPCIKRWRENKPYLRMLKHCFGTEAKSRAETKKKWRSVVGLEIHAQIQSNSKLFSGSSTMYGSPINSNVSFFDCATPGTLPVLNKRCVEAGILTALALSCKVNEVSLFDRKHYFYADLPAGYQITQQRQALAIDGELNFQVYTPGIHPRPYSKVSKIKQLQLEQDSGKSLHDLIAKRSLVDLNRAGIPLMELVFEPDLSDGEEAAALVKEIVLILKRLGTCSCKMEEGALRVDANISVNRPGEKLGTRTEVKNIGSIRSVAAAVKFEIDRQITEIENGGTIINETRSWDTEIRKTVPMRDKEEKQDYRFMPEPNLPPLHVHVTKEIKNKYGLVDVPLLQESLPELPEETRYNLKNNFGLDSTAAIILTNENNLLNIFEAVVKEDSKRKPKLVSNILINQLLTVVNRKALELDTCILNAQHIGELVDMLQNKTINLTTAENVLEEYITESSMTPKQIVEKNNWTQITDEHQLTQICKNILLQRADVVKKYKAGKTKVFRALVGAVAQETKNRADMATVVNILKKLLDE</sequence>
<dbReference type="InterPro" id="IPR017959">
    <property type="entry name" value="Asn/Gln-tRNA_amidoTrfase_suB/E"/>
</dbReference>
<comment type="function">
    <text evidence="10">Allows the formation of correctly charged Gln-tRNA(Gln) through the transamidation of misacylated Glu-tRNA(Gln) in the mitochondria. The reaction takes place in the presence of glutamine and ATP through an activated gamma-phospho-Glu-tRNA(Gln).</text>
</comment>
<evidence type="ECO:0000313" key="12">
    <source>
        <dbReference type="Proteomes" id="UP000829291"/>
    </source>
</evidence>
<accession>A0A6J0CBH1</accession>
<keyword evidence="10" id="KW-0496">Mitochondrion</keyword>
<protein>
    <recommendedName>
        <fullName evidence="10">Glutamyl-tRNA(Gln) amidotransferase subunit B, mitochondrial</fullName>
        <shortName evidence="10">Glu-AdT subunit B</shortName>
        <ecNumber evidence="10">6.3.5.-</ecNumber>
    </recommendedName>
</protein>
<dbReference type="Pfam" id="PF02637">
    <property type="entry name" value="GatB_Yqey"/>
    <property type="match status" value="1"/>
</dbReference>
<comment type="subunit">
    <text evidence="10">Subunit of the heterotrimeric GatCAB amidotransferase (AdT) complex, composed of A, B and C subunits.</text>
</comment>
<dbReference type="PANTHER" id="PTHR11659:SF0">
    <property type="entry name" value="GLUTAMYL-TRNA(GLN) AMIDOTRANSFERASE SUBUNIT B, MITOCHONDRIAL"/>
    <property type="match status" value="1"/>
</dbReference>
<evidence type="ECO:0000313" key="13">
    <source>
        <dbReference type="RefSeq" id="XP_015523755.2"/>
    </source>
</evidence>
<evidence type="ECO:0000256" key="4">
    <source>
        <dbReference type="ARBA" id="ARBA00022741"/>
    </source>
</evidence>
<dbReference type="RefSeq" id="XP_015523755.2">
    <property type="nucleotide sequence ID" value="XM_015668269.2"/>
</dbReference>
<evidence type="ECO:0000256" key="5">
    <source>
        <dbReference type="ARBA" id="ARBA00022840"/>
    </source>
</evidence>
<dbReference type="InterPro" id="IPR006075">
    <property type="entry name" value="Asn/Gln-tRNA_Trfase_suB/E_cat"/>
</dbReference>
<dbReference type="AlphaFoldDB" id="A0A6J0CBH1"/>
<dbReference type="KEGG" id="nlo:107227197"/>
<dbReference type="InterPro" id="IPR003789">
    <property type="entry name" value="Asn/Gln_tRNA_amidoTrase-B-like"/>
</dbReference>
<comment type="function">
    <text evidence="7">Allows the formation of correctly charged Asn-tRNA(Asn) or Gln-tRNA(Gln) through the transamidation of misacylated Asp-tRNA(Asn) or Glu-tRNA(Gln) in organisms which lack either or both of asparaginyl-tRNA or glutaminyl-tRNA synthetases. The reaction takes place in the presence of glutamine and ATP through an activated phospho-Asp-tRNA(Asn) or phospho-Glu-tRNA(Gln).</text>
</comment>
<dbReference type="InterPro" id="IPR004413">
    <property type="entry name" value="GatB"/>
</dbReference>
<dbReference type="PANTHER" id="PTHR11659">
    <property type="entry name" value="GLUTAMYL-TRNA GLN AMIDOTRANSFERASE SUBUNIT B MITOCHONDRIAL AND PROKARYOTIC PET112-RELATED"/>
    <property type="match status" value="1"/>
</dbReference>
<dbReference type="InParanoid" id="A0A6J0CBH1"/>
<dbReference type="GO" id="GO:0005739">
    <property type="term" value="C:mitochondrion"/>
    <property type="evidence" value="ECO:0007669"/>
    <property type="project" value="UniProtKB-SubCell"/>
</dbReference>
<comment type="similarity">
    <text evidence="1 10">Belongs to the GatB/GatE family. GatB subfamily.</text>
</comment>
<dbReference type="InterPro" id="IPR023168">
    <property type="entry name" value="GatB_Yqey_C_2"/>
</dbReference>
<evidence type="ECO:0000256" key="7">
    <source>
        <dbReference type="ARBA" id="ARBA00024799"/>
    </source>
</evidence>
<evidence type="ECO:0000259" key="11">
    <source>
        <dbReference type="SMART" id="SM00845"/>
    </source>
</evidence>
<keyword evidence="4 10" id="KW-0547">Nucleotide-binding</keyword>
<dbReference type="GO" id="GO:0032543">
    <property type="term" value="P:mitochondrial translation"/>
    <property type="evidence" value="ECO:0007669"/>
    <property type="project" value="UniProtKB-UniRule"/>
</dbReference>
<keyword evidence="5 10" id="KW-0067">ATP-binding</keyword>
<dbReference type="InterPro" id="IPR042114">
    <property type="entry name" value="GatB_C_1"/>
</dbReference>
<dbReference type="InterPro" id="IPR018027">
    <property type="entry name" value="Asn/Gln_amidotransferase"/>
</dbReference>
<dbReference type="Pfam" id="PF02934">
    <property type="entry name" value="GatB_N"/>
    <property type="match status" value="1"/>
</dbReference>
<dbReference type="SMART" id="SM00845">
    <property type="entry name" value="GatB_Yqey"/>
    <property type="match status" value="1"/>
</dbReference>
<evidence type="ECO:0000256" key="8">
    <source>
        <dbReference type="ARBA" id="ARBA00047380"/>
    </source>
</evidence>
<evidence type="ECO:0000256" key="2">
    <source>
        <dbReference type="ARBA" id="ARBA00011123"/>
    </source>
</evidence>
<evidence type="ECO:0000256" key="9">
    <source>
        <dbReference type="ARBA" id="ARBA00047913"/>
    </source>
</evidence>
<dbReference type="Gene3D" id="1.10.10.410">
    <property type="match status" value="1"/>
</dbReference>
<dbReference type="GO" id="GO:0050567">
    <property type="term" value="F:glutaminyl-tRNA synthase (glutamine-hydrolyzing) activity"/>
    <property type="evidence" value="ECO:0007669"/>
    <property type="project" value="UniProtKB-UniRule"/>
</dbReference>
<keyword evidence="3 10" id="KW-0436">Ligase</keyword>
<dbReference type="EC" id="6.3.5.-" evidence="10"/>
<comment type="subcellular location">
    <subcellularLocation>
        <location evidence="10">Mitochondrion</location>
    </subcellularLocation>
</comment>
<dbReference type="GeneID" id="107227197"/>
<evidence type="ECO:0000256" key="10">
    <source>
        <dbReference type="HAMAP-Rule" id="MF_03147"/>
    </source>
</evidence>
<dbReference type="Gene3D" id="1.10.150.380">
    <property type="entry name" value="GatB domain, N-terminal subdomain"/>
    <property type="match status" value="1"/>
</dbReference>
<name>A0A6J0CBH1_NEOLC</name>
<dbReference type="FunCoup" id="A0A6J0CBH1">
    <property type="interactions" value="1003"/>
</dbReference>
<gene>
    <name evidence="13" type="primary">LOC107227197</name>
</gene>
<evidence type="ECO:0000256" key="3">
    <source>
        <dbReference type="ARBA" id="ARBA00022598"/>
    </source>
</evidence>
<keyword evidence="12" id="KW-1185">Reference proteome</keyword>
<keyword evidence="6 10" id="KW-0648">Protein biosynthesis</keyword>
<dbReference type="NCBIfam" id="NF004012">
    <property type="entry name" value="PRK05477.1-2"/>
    <property type="match status" value="1"/>
</dbReference>
<dbReference type="InterPro" id="IPR014746">
    <property type="entry name" value="Gln_synth/guanido_kin_cat_dom"/>
</dbReference>
<comment type="catalytic activity">
    <reaction evidence="8">
        <text>L-aspartyl-tRNA(Asn) + L-glutamine + ATP + H2O = L-asparaginyl-tRNA(Asn) + L-glutamate + ADP + phosphate + 2 H(+)</text>
        <dbReference type="Rhea" id="RHEA:14513"/>
        <dbReference type="Rhea" id="RHEA-COMP:9674"/>
        <dbReference type="Rhea" id="RHEA-COMP:9677"/>
        <dbReference type="ChEBI" id="CHEBI:15377"/>
        <dbReference type="ChEBI" id="CHEBI:15378"/>
        <dbReference type="ChEBI" id="CHEBI:29985"/>
        <dbReference type="ChEBI" id="CHEBI:30616"/>
        <dbReference type="ChEBI" id="CHEBI:43474"/>
        <dbReference type="ChEBI" id="CHEBI:58359"/>
        <dbReference type="ChEBI" id="CHEBI:78515"/>
        <dbReference type="ChEBI" id="CHEBI:78516"/>
        <dbReference type="ChEBI" id="CHEBI:456216"/>
    </reaction>
</comment>
<dbReference type="GO" id="GO:0005524">
    <property type="term" value="F:ATP binding"/>
    <property type="evidence" value="ECO:0007669"/>
    <property type="project" value="UniProtKB-KW"/>
</dbReference>
<feature type="domain" description="Asn/Gln amidotransferase" evidence="11">
    <location>
        <begin position="414"/>
        <end position="564"/>
    </location>
</feature>
<dbReference type="GO" id="GO:0070681">
    <property type="term" value="P:glutaminyl-tRNAGln biosynthesis via transamidation"/>
    <property type="evidence" value="ECO:0007669"/>
    <property type="project" value="UniProtKB-UniRule"/>
</dbReference>
<dbReference type="SUPFAM" id="SSF89095">
    <property type="entry name" value="GatB/YqeY motif"/>
    <property type="match status" value="1"/>
</dbReference>
<dbReference type="NCBIfam" id="NF004014">
    <property type="entry name" value="PRK05477.1-4"/>
    <property type="match status" value="1"/>
</dbReference>
<evidence type="ECO:0000256" key="6">
    <source>
        <dbReference type="ARBA" id="ARBA00022917"/>
    </source>
</evidence>
<proteinExistence type="inferred from homology"/>
<dbReference type="GO" id="GO:0030956">
    <property type="term" value="C:glutamyl-tRNA(Gln) amidotransferase complex"/>
    <property type="evidence" value="ECO:0007669"/>
    <property type="project" value="UniProtKB-UniRule"/>
</dbReference>
<dbReference type="HAMAP" id="MF_00121">
    <property type="entry name" value="GatB"/>
    <property type="match status" value="1"/>
</dbReference>
<organism evidence="13">
    <name type="scientific">Neodiprion lecontei</name>
    <name type="common">Redheaded pine sawfly</name>
    <dbReference type="NCBI Taxonomy" id="441921"/>
    <lineage>
        <taxon>Eukaryota</taxon>
        <taxon>Metazoa</taxon>
        <taxon>Ecdysozoa</taxon>
        <taxon>Arthropoda</taxon>
        <taxon>Hexapoda</taxon>
        <taxon>Insecta</taxon>
        <taxon>Pterygota</taxon>
        <taxon>Neoptera</taxon>
        <taxon>Endopterygota</taxon>
        <taxon>Hymenoptera</taxon>
        <taxon>Tenthredinoidea</taxon>
        <taxon>Diprionidae</taxon>
        <taxon>Diprioninae</taxon>
        <taxon>Neodiprion</taxon>
    </lineage>
</organism>
<reference evidence="13" key="1">
    <citation type="submission" date="2025-08" db="UniProtKB">
        <authorList>
            <consortium name="RefSeq"/>
        </authorList>
    </citation>
    <scope>IDENTIFICATION</scope>
    <source>
        <tissue evidence="13">Thorax and Abdomen</tissue>
    </source>
</reference>
<evidence type="ECO:0000256" key="1">
    <source>
        <dbReference type="ARBA" id="ARBA00005306"/>
    </source>
</evidence>
<dbReference type="NCBIfam" id="TIGR00133">
    <property type="entry name" value="gatB"/>
    <property type="match status" value="1"/>
</dbReference>
<dbReference type="OrthoDB" id="1722066at2759"/>
<dbReference type="Proteomes" id="UP000829291">
    <property type="component" value="Chromosome 2"/>
</dbReference>